<feature type="domain" description="Major facilitator superfamily (MFS) profile" evidence="9">
    <location>
        <begin position="16"/>
        <end position="478"/>
    </location>
</feature>
<dbReference type="Pfam" id="PF09362">
    <property type="entry name" value="DUF1996"/>
    <property type="match status" value="1"/>
</dbReference>
<dbReference type="InterPro" id="IPR002889">
    <property type="entry name" value="WSC_carb-bd"/>
</dbReference>
<gene>
    <name evidence="11" type="ORF">GTA08_BOTSDO01431</name>
</gene>
<dbReference type="InterPro" id="IPR036259">
    <property type="entry name" value="MFS_trans_sf"/>
</dbReference>
<evidence type="ECO:0000256" key="2">
    <source>
        <dbReference type="ARBA" id="ARBA00010992"/>
    </source>
</evidence>
<feature type="transmembrane region" description="Helical" evidence="8">
    <location>
        <begin position="181"/>
        <end position="202"/>
    </location>
</feature>
<keyword evidence="3" id="KW-0813">Transport</keyword>
<dbReference type="InterPro" id="IPR003663">
    <property type="entry name" value="Sugar/inositol_transpt"/>
</dbReference>
<dbReference type="PROSITE" id="PS50850">
    <property type="entry name" value="MFS"/>
    <property type="match status" value="1"/>
</dbReference>
<feature type="transmembrane region" description="Helical" evidence="8">
    <location>
        <begin position="12"/>
        <end position="34"/>
    </location>
</feature>
<dbReference type="PROSITE" id="PS51212">
    <property type="entry name" value="WSC"/>
    <property type="match status" value="1"/>
</dbReference>
<comment type="caution">
    <text evidence="11">The sequence shown here is derived from an EMBL/GenBank/DDBJ whole genome shotgun (WGS) entry which is preliminary data.</text>
</comment>
<feature type="transmembrane region" description="Helical" evidence="8">
    <location>
        <begin position="413"/>
        <end position="434"/>
    </location>
</feature>
<feature type="region of interest" description="Disordered" evidence="7">
    <location>
        <begin position="600"/>
        <end position="652"/>
    </location>
</feature>
<keyword evidence="6 8" id="KW-0472">Membrane</keyword>
<evidence type="ECO:0000256" key="7">
    <source>
        <dbReference type="SAM" id="MobiDB-lite"/>
    </source>
</evidence>
<dbReference type="PRINTS" id="PR00171">
    <property type="entry name" value="SUGRTRNSPORT"/>
</dbReference>
<feature type="compositionally biased region" description="Polar residues" evidence="7">
    <location>
        <begin position="1103"/>
        <end position="1112"/>
    </location>
</feature>
<dbReference type="Pfam" id="PF00083">
    <property type="entry name" value="Sugar_tr"/>
    <property type="match status" value="1"/>
</dbReference>
<dbReference type="InterPro" id="IPR005828">
    <property type="entry name" value="MFS_sugar_transport-like"/>
</dbReference>
<evidence type="ECO:0000256" key="4">
    <source>
        <dbReference type="ARBA" id="ARBA00022692"/>
    </source>
</evidence>
<dbReference type="GO" id="GO:0016020">
    <property type="term" value="C:membrane"/>
    <property type="evidence" value="ECO:0007669"/>
    <property type="project" value="UniProtKB-SubCell"/>
</dbReference>
<dbReference type="PROSITE" id="PS00216">
    <property type="entry name" value="SUGAR_TRANSPORT_1"/>
    <property type="match status" value="1"/>
</dbReference>
<feature type="compositionally biased region" description="Low complexity" evidence="7">
    <location>
        <begin position="1066"/>
        <end position="1101"/>
    </location>
</feature>
<reference evidence="11" key="1">
    <citation type="submission" date="2020-04" db="EMBL/GenBank/DDBJ databases">
        <title>Genome Assembly and Annotation of Botryosphaeria dothidea sdau 11-99, a Latent Pathogen of Apple Fruit Ring Rot in China.</title>
        <authorList>
            <person name="Yu C."/>
            <person name="Diao Y."/>
            <person name="Lu Q."/>
            <person name="Zhao J."/>
            <person name="Cui S."/>
            <person name="Peng C."/>
            <person name="He B."/>
            <person name="Liu H."/>
        </authorList>
    </citation>
    <scope>NUCLEOTIDE SEQUENCE [LARGE SCALE GENOMIC DNA]</scope>
    <source>
        <strain evidence="11">Sdau11-99</strain>
    </source>
</reference>
<feature type="region of interest" description="Disordered" evidence="7">
    <location>
        <begin position="1037"/>
        <end position="1112"/>
    </location>
</feature>
<dbReference type="Pfam" id="PF01822">
    <property type="entry name" value="WSC"/>
    <property type="match status" value="1"/>
</dbReference>
<evidence type="ECO:0000259" key="9">
    <source>
        <dbReference type="PROSITE" id="PS50850"/>
    </source>
</evidence>
<dbReference type="InterPro" id="IPR005829">
    <property type="entry name" value="Sugar_transporter_CS"/>
</dbReference>
<feature type="transmembrane region" description="Helical" evidence="8">
    <location>
        <begin position="377"/>
        <end position="401"/>
    </location>
</feature>
<evidence type="ECO:0000256" key="8">
    <source>
        <dbReference type="SAM" id="Phobius"/>
    </source>
</evidence>
<feature type="transmembrane region" description="Helical" evidence="8">
    <location>
        <begin position="344"/>
        <end position="365"/>
    </location>
</feature>
<keyword evidence="5 8" id="KW-1133">Transmembrane helix</keyword>
<feature type="domain" description="WSC" evidence="10">
    <location>
        <begin position="1170"/>
        <end position="1264"/>
    </location>
</feature>
<feature type="transmembrane region" description="Helical" evidence="8">
    <location>
        <begin position="54"/>
        <end position="75"/>
    </location>
</feature>
<evidence type="ECO:0000259" key="10">
    <source>
        <dbReference type="PROSITE" id="PS51212"/>
    </source>
</evidence>
<organism evidence="11 12">
    <name type="scientific">Botryosphaeria dothidea</name>
    <dbReference type="NCBI Taxonomy" id="55169"/>
    <lineage>
        <taxon>Eukaryota</taxon>
        <taxon>Fungi</taxon>
        <taxon>Dikarya</taxon>
        <taxon>Ascomycota</taxon>
        <taxon>Pezizomycotina</taxon>
        <taxon>Dothideomycetes</taxon>
        <taxon>Dothideomycetes incertae sedis</taxon>
        <taxon>Botryosphaeriales</taxon>
        <taxon>Botryosphaeriaceae</taxon>
        <taxon>Botryosphaeria</taxon>
    </lineage>
</organism>
<evidence type="ECO:0000256" key="1">
    <source>
        <dbReference type="ARBA" id="ARBA00004141"/>
    </source>
</evidence>
<evidence type="ECO:0000256" key="5">
    <source>
        <dbReference type="ARBA" id="ARBA00022989"/>
    </source>
</evidence>
<evidence type="ECO:0000256" key="6">
    <source>
        <dbReference type="ARBA" id="ARBA00023136"/>
    </source>
</evidence>
<dbReference type="Proteomes" id="UP000572817">
    <property type="component" value="Unassembled WGS sequence"/>
</dbReference>
<evidence type="ECO:0000313" key="12">
    <source>
        <dbReference type="Proteomes" id="UP000572817"/>
    </source>
</evidence>
<feature type="compositionally biased region" description="Basic and acidic residues" evidence="7">
    <location>
        <begin position="1045"/>
        <end position="1055"/>
    </location>
</feature>
<feature type="transmembrane region" description="Helical" evidence="8">
    <location>
        <begin position="315"/>
        <end position="332"/>
    </location>
</feature>
<comment type="subcellular location">
    <subcellularLocation>
        <location evidence="1">Membrane</location>
        <topology evidence="1">Multi-pass membrane protein</topology>
    </subcellularLocation>
</comment>
<dbReference type="PANTHER" id="PTHR48022">
    <property type="entry name" value="PLASTIDIC GLUCOSE TRANSPORTER 4"/>
    <property type="match status" value="1"/>
</dbReference>
<protein>
    <submittedName>
        <fullName evidence="11">Wsc domain-containing protein</fullName>
    </submittedName>
</protein>
<keyword evidence="4 8" id="KW-0812">Transmembrane</keyword>
<proteinExistence type="inferred from homology"/>
<dbReference type="Gene3D" id="1.20.1250.20">
    <property type="entry name" value="MFS general substrate transporter like domains"/>
    <property type="match status" value="1"/>
</dbReference>
<feature type="region of interest" description="Disordered" evidence="7">
    <location>
        <begin position="904"/>
        <end position="925"/>
    </location>
</feature>
<dbReference type="InterPro" id="IPR050360">
    <property type="entry name" value="MFS_Sugar_Transporters"/>
</dbReference>
<dbReference type="EMBL" id="WWBZ02000001">
    <property type="protein sequence ID" value="KAF4314509.1"/>
    <property type="molecule type" value="Genomic_DNA"/>
</dbReference>
<feature type="compositionally biased region" description="Polar residues" evidence="7">
    <location>
        <begin position="636"/>
        <end position="648"/>
    </location>
</feature>
<feature type="transmembrane region" description="Helical" evidence="8">
    <location>
        <begin position="117"/>
        <end position="138"/>
    </location>
</feature>
<dbReference type="InterPro" id="IPR020846">
    <property type="entry name" value="MFS_dom"/>
</dbReference>
<sequence>MAPYFGLKGGWLTFWVTVACATDMTLFGYDQGVFGGVVVTPDFLDTLGLNGKTTLISTVTAIYDVGCFFGAILAFMIGDKLGRKKSVLLGTTIMAVGAIIQIASFGIPEMIVGRQVLLIPIIGGIGNGINTATAPIWQGETSKASWRGKLIIIEMILNIAGFSLSNWVTYGFSFVGGSVSWRFPVAFQFIFIFILWGTTPWLPESPRWLIAHGRIDEADQILADLENKSVDDPYIVAQSKDIQWAVNYEKENAVSWRDLLRGRTGDQGGTCTIRRLVLGMGTQAMQQLAGINVTSYYLPYVLINSVGLDNNLARLLAACNSVSYLLFSTIGIPNVERWGRRKMMMYAAAGQCVCYLLITVCLRYSEPEFENRKQWASASVAFFFLYYVFFGIGWQGVPWLVEITPPGIESLGWQFYIIWTVFNGAFVPIVYLFYPETADRSLEDLDRLFIENHDIFVFRHKDAISSKRPVQYIEHEKEEVRRHSSIKPEDVSGAVEAHAKDVLASQGNTEKIDVHVLKRPAIAHNTTGAGVEMRAAAARILTLHSGQSGTRPQGSLATGAVRTRAASRSWSPEGCGEARGKPGAACTTRQDLLVMATFRAGGRAGRQEQEKQDRRKRKIWPAETATRRHQRAARSLPSQNVTPAQSATRPPLSQALPLASPRLSFTTAPVVKPPCAANPFFILFTAPTFEMFAGKLSSAAVLAGLASVASAIDWSAIDYHGHYFRQEWVEPPVTVERLDPILNPGQLGTHVHSFIGANSVSATTDYNDTQQSSCSQVYVKPDKSIYWAPALYFQDPKNQSFTRVKEHHRVLYYFNRAADPDTGAESFDLIEEFPEGFKMIAGDANLRAPAATKQLQDSIEWFCHGPDVKSSGFPGNFTSCPNGFAGSVRFPYCWNGDDFNPDDPHAHMSYPKTDAQGNGAPDSGPCPTSHPHILPHIFIEFWFNTDPFDGLYEMGDTPWVVSNGDPSGYGFHADFLNGWEKGVLARQMKECNIGESGEPLENCFDTWKKDGQEETRENCSQKSSVTEEVEGWLDALPGCNPIQHGPERAVMKSDCGDTASLDSNGASPSSAAPTASSAVEETPSDTASEPASPPTSSLPATEDSYSAPSSSLTAVAVTPVVTEAATETTDSNGNVVYVTVTSYYTAYDSAPTGSPSPVSTSDATADLPTGWTASGCHSDAVFPRSLSGKELAYWGEPITSSGCAKYCDEQGFSIAGTEYGEQCFCGNSLSQSEVLDASKCDMECKGAAGEVCGGKGALSVFVKGGKSLKSRKRSLHFRKHVGGGASVHRGSF</sequence>
<dbReference type="OrthoDB" id="74764at2759"/>
<dbReference type="SMART" id="SM00321">
    <property type="entry name" value="WSC"/>
    <property type="match status" value="1"/>
</dbReference>
<dbReference type="PANTHER" id="PTHR48022:SF26">
    <property type="entry name" value="MAJOR FACILITATOR SUPERFAMILY (MFS) PROFILE DOMAIN-CONTAINING PROTEIN-RELATED"/>
    <property type="match status" value="1"/>
</dbReference>
<accession>A0A8H4J9S6</accession>
<feature type="transmembrane region" description="Helical" evidence="8">
    <location>
        <begin position="87"/>
        <end position="105"/>
    </location>
</feature>
<feature type="transmembrane region" description="Helical" evidence="8">
    <location>
        <begin position="150"/>
        <end position="169"/>
    </location>
</feature>
<dbReference type="SUPFAM" id="SSF103473">
    <property type="entry name" value="MFS general substrate transporter"/>
    <property type="match status" value="1"/>
</dbReference>
<dbReference type="GO" id="GO:0005351">
    <property type="term" value="F:carbohydrate:proton symporter activity"/>
    <property type="evidence" value="ECO:0007669"/>
    <property type="project" value="TreeGrafter"/>
</dbReference>
<evidence type="ECO:0000313" key="11">
    <source>
        <dbReference type="EMBL" id="KAF4314509.1"/>
    </source>
</evidence>
<evidence type="ECO:0000256" key="3">
    <source>
        <dbReference type="ARBA" id="ARBA00022448"/>
    </source>
</evidence>
<dbReference type="InterPro" id="IPR018535">
    <property type="entry name" value="DUF1996"/>
</dbReference>
<name>A0A8H4J9S6_9PEZI</name>
<keyword evidence="12" id="KW-1185">Reference proteome</keyword>
<comment type="similarity">
    <text evidence="2">Belongs to the major facilitator superfamily. Sugar transporter (TC 2.A.1.1) family.</text>
</comment>